<evidence type="ECO:0000313" key="2">
    <source>
        <dbReference type="Proteomes" id="UP000445144"/>
    </source>
</evidence>
<organism evidence="1 2">
    <name type="scientific">Chryseobacterium potabilaquae</name>
    <dbReference type="NCBI Taxonomy" id="2675057"/>
    <lineage>
        <taxon>Bacteria</taxon>
        <taxon>Pseudomonadati</taxon>
        <taxon>Bacteroidota</taxon>
        <taxon>Flavobacteriia</taxon>
        <taxon>Flavobacteriales</taxon>
        <taxon>Weeksellaceae</taxon>
        <taxon>Chryseobacterium group</taxon>
        <taxon>Chryseobacterium</taxon>
    </lineage>
</organism>
<dbReference type="AlphaFoldDB" id="A0A6N4XE02"/>
<sequence length="71" mass="8025">MIAQKKYCEIILNAPTLLGTLIIKDGGSMKPDCILRNLQRESPTIRRSKALFDTLEEAGYTKEEIFQKGKP</sequence>
<accession>A0A6N4XE02</accession>
<gene>
    <name evidence="1" type="ORF">CHRY9293_02915</name>
</gene>
<proteinExistence type="predicted"/>
<name>A0A6N4XE02_9FLAO</name>
<dbReference type="EMBL" id="CACVBR010000032">
    <property type="protein sequence ID" value="CAA7196849.1"/>
    <property type="molecule type" value="Genomic_DNA"/>
</dbReference>
<evidence type="ECO:0000313" key="1">
    <source>
        <dbReference type="EMBL" id="CAA7196849.1"/>
    </source>
</evidence>
<keyword evidence="2" id="KW-1185">Reference proteome</keyword>
<reference evidence="1 2" key="1">
    <citation type="submission" date="2020-01" db="EMBL/GenBank/DDBJ databases">
        <authorList>
            <person name="Rodrigo-Torres L."/>
            <person name="Arahal R. D."/>
            <person name="Lucena T."/>
        </authorList>
    </citation>
    <scope>NUCLEOTIDE SEQUENCE [LARGE SCALE GENOMIC DNA]</scope>
    <source>
        <strain evidence="1 2">CECT 9293</strain>
    </source>
</reference>
<dbReference type="RefSeq" id="WP_162033596.1">
    <property type="nucleotide sequence ID" value="NZ_CACVBR010000032.1"/>
</dbReference>
<protein>
    <submittedName>
        <fullName evidence="1">Uncharacterized protein</fullName>
    </submittedName>
</protein>
<dbReference type="Proteomes" id="UP000445144">
    <property type="component" value="Unassembled WGS sequence"/>
</dbReference>